<evidence type="ECO:0000256" key="2">
    <source>
        <dbReference type="ARBA" id="ARBA00009810"/>
    </source>
</evidence>
<keyword evidence="6" id="KW-0472">Membrane</keyword>
<dbReference type="InterPro" id="IPR013784">
    <property type="entry name" value="Carb-bd-like_fold"/>
</dbReference>
<keyword evidence="7 11" id="KW-0675">Receptor</keyword>
<dbReference type="InterPro" id="IPR039426">
    <property type="entry name" value="TonB-dep_rcpt-like"/>
</dbReference>
<dbReference type="Gene3D" id="2.170.130.10">
    <property type="entry name" value="TonB-dependent receptor, plug domain"/>
    <property type="match status" value="1"/>
</dbReference>
<keyword evidence="4" id="KW-1134">Transmembrane beta strand</keyword>
<dbReference type="Gene3D" id="2.60.40.1120">
    <property type="entry name" value="Carboxypeptidase-like, regulatory domain"/>
    <property type="match status" value="1"/>
</dbReference>
<gene>
    <name evidence="11" type="ORF">GTP81_14505</name>
</gene>
<dbReference type="GO" id="GO:0030246">
    <property type="term" value="F:carbohydrate binding"/>
    <property type="evidence" value="ECO:0007669"/>
    <property type="project" value="InterPro"/>
</dbReference>
<dbReference type="InterPro" id="IPR012910">
    <property type="entry name" value="Plug_dom"/>
</dbReference>
<name>A0A845HKG6_9BURK</name>
<dbReference type="GO" id="GO:0009279">
    <property type="term" value="C:cell outer membrane"/>
    <property type="evidence" value="ECO:0007669"/>
    <property type="project" value="UniProtKB-SubCell"/>
</dbReference>
<evidence type="ECO:0000313" key="12">
    <source>
        <dbReference type="Proteomes" id="UP000484875"/>
    </source>
</evidence>
<keyword evidence="5" id="KW-0812">Transmembrane</keyword>
<dbReference type="Pfam" id="PF25183">
    <property type="entry name" value="OMP_b-brl_4"/>
    <property type="match status" value="2"/>
</dbReference>
<comment type="subcellular location">
    <subcellularLocation>
        <location evidence="1">Cell outer membrane</location>
        <topology evidence="1">Multi-pass membrane protein</topology>
    </subcellularLocation>
</comment>
<evidence type="ECO:0000256" key="3">
    <source>
        <dbReference type="ARBA" id="ARBA00022448"/>
    </source>
</evidence>
<dbReference type="SUPFAM" id="SSF56935">
    <property type="entry name" value="Porins"/>
    <property type="match status" value="1"/>
</dbReference>
<dbReference type="GO" id="GO:0015344">
    <property type="term" value="F:siderophore uptake transmembrane transporter activity"/>
    <property type="evidence" value="ECO:0007669"/>
    <property type="project" value="TreeGrafter"/>
</dbReference>
<sequence>MAGAVQPAMAQSNASGIIFGTVESPAGTSITMTNTDTGLKRSISADAGGRYSATNIPAGHYRVELVRDGKVAQTTEVDVLAGQGTNASFSAVVQTVQVTGRRNRIDVSNTNNGAVFTAKELAKLPVQQTLNSIVLLAPNTTKGDSAYGNTASFGGSGQSENAFYLNGFPITNSLSQLGAMELPFGAIQQASVMTGGFGAEFGRSIGGVLSVTSKSGTNTWEAGATYSVQPNGLRAKRQNLYYPVTGDKNNVTTDGKLDNRYDTRSITANQYGAYVGGPIIKDKLFMFAAFDQTITKDSYIGVTSVTNPITIGQQGFNSNRTWDNRWLGKLDWNITDDHRLEFTSAGNSNHTRYQKYGFALNPNNPNAAAMLDGTPTSNLYNSATGKNLGPTDPAYANQTPGAVLNMLKYTGQVTDDLSINALYGKMKTDRGTSYEIGGAYTGSTAGLPPSIGVTSAANQWPQVPSSLYRNYNVFNGSRATPGSDEVKSGRLDLEYKLGTHLLRAGIDSSKMQTVSAGYATSGGSSWTYRFVGIGNANKPVPLSGSRPGVVANFGGSGVDGYYARQSIFSSITDASATQSAQYIEDKWQVTPKLLITGGLRNDAYSNSNGDGEKFIDMKNEIAPRLAAAWDVNGDASLVIKGSAGRYFLQLPTGVAARAASRSTLTTQDFTYTGVSPTTGAPLGLNPINVPVSVDGEYGTLKNPRAVVMADLKPNYQDEITLGFEKAYSPDLNFGVKATYRKLGAGIDDSCDTRPLYAFAQAHGIEVHGTQFMNCFIYNPGKDVTVWVDGHDVNGNPLVTGKGQFAHFTAAEIGEPEAERTYAALDFFAEHPLRNGWYGKVYYTLSRSRGNMEGQTRSDTGQKDVGTSAAWDFPEFAPGNNGLLPNDRKHQLKAYGFYQLTPEWSVGGNLLVQSGRPVVCLGTNDAADGGTDPAYPNGINYGGPGYGAEYFNCGGVARPRGSMGRLPWEKRLDLNLVYAPAYVKGLAVKVEVFNALNGNKPLSQLATYDDGDSTVIDPRYHQYDTFQTPRSAKFTVEYNHKF</sequence>
<accession>A0A845HKG6</accession>
<evidence type="ECO:0000256" key="6">
    <source>
        <dbReference type="ARBA" id="ARBA00023136"/>
    </source>
</evidence>
<comment type="similarity">
    <text evidence="2">Belongs to the TonB-dependent receptor family.</text>
</comment>
<dbReference type="Proteomes" id="UP000484875">
    <property type="component" value="Unassembled WGS sequence"/>
</dbReference>
<feature type="domain" description="TonB-dependent receptor plug" evidence="9">
    <location>
        <begin position="114"/>
        <end position="208"/>
    </location>
</feature>
<dbReference type="PANTHER" id="PTHR30069">
    <property type="entry name" value="TONB-DEPENDENT OUTER MEMBRANE RECEPTOR"/>
    <property type="match status" value="1"/>
</dbReference>
<dbReference type="GO" id="GO:0044718">
    <property type="term" value="P:siderophore transmembrane transport"/>
    <property type="evidence" value="ECO:0007669"/>
    <property type="project" value="TreeGrafter"/>
</dbReference>
<evidence type="ECO:0000256" key="7">
    <source>
        <dbReference type="ARBA" id="ARBA00023170"/>
    </source>
</evidence>
<keyword evidence="12" id="KW-1185">Reference proteome</keyword>
<evidence type="ECO:0000256" key="5">
    <source>
        <dbReference type="ARBA" id="ARBA00022692"/>
    </source>
</evidence>
<comment type="caution">
    <text evidence="11">The sequence shown here is derived from an EMBL/GenBank/DDBJ whole genome shotgun (WGS) entry which is preliminary data.</text>
</comment>
<evidence type="ECO:0000256" key="4">
    <source>
        <dbReference type="ARBA" id="ARBA00022452"/>
    </source>
</evidence>
<feature type="domain" description="TonB-dependent transporter Oar-like beta-barrel" evidence="10">
    <location>
        <begin position="616"/>
        <end position="996"/>
    </location>
</feature>
<keyword evidence="3" id="KW-0813">Transport</keyword>
<dbReference type="Gene3D" id="2.40.170.20">
    <property type="entry name" value="TonB-dependent receptor, beta-barrel domain"/>
    <property type="match status" value="1"/>
</dbReference>
<dbReference type="PANTHER" id="PTHR30069:SF46">
    <property type="entry name" value="OAR PROTEIN"/>
    <property type="match status" value="1"/>
</dbReference>
<dbReference type="Pfam" id="PF13620">
    <property type="entry name" value="CarboxypepD_reg"/>
    <property type="match status" value="1"/>
</dbReference>
<keyword evidence="8" id="KW-0998">Cell outer membrane</keyword>
<reference evidence="11 12" key="1">
    <citation type="submission" date="2019-12" db="EMBL/GenBank/DDBJ databases">
        <title>Novel species isolated from a subtropical stream in China.</title>
        <authorList>
            <person name="Lu H."/>
        </authorList>
    </citation>
    <scope>NUCLEOTIDE SEQUENCE [LARGE SCALE GENOMIC DNA]</scope>
    <source>
        <strain evidence="11 12">FT107W</strain>
    </source>
</reference>
<dbReference type="InterPro" id="IPR037066">
    <property type="entry name" value="Plug_dom_sf"/>
</dbReference>
<dbReference type="Pfam" id="PF07715">
    <property type="entry name" value="Plug"/>
    <property type="match status" value="1"/>
</dbReference>
<proteinExistence type="inferred from homology"/>
<dbReference type="InterPro" id="IPR036942">
    <property type="entry name" value="Beta-barrel_TonB_sf"/>
</dbReference>
<evidence type="ECO:0000259" key="10">
    <source>
        <dbReference type="Pfam" id="PF25183"/>
    </source>
</evidence>
<feature type="domain" description="TonB-dependent transporter Oar-like beta-barrel" evidence="10">
    <location>
        <begin position="319"/>
        <end position="606"/>
    </location>
</feature>
<organism evidence="11 12">
    <name type="scientific">Duganella vulcania</name>
    <dbReference type="NCBI Taxonomy" id="2692166"/>
    <lineage>
        <taxon>Bacteria</taxon>
        <taxon>Pseudomonadati</taxon>
        <taxon>Pseudomonadota</taxon>
        <taxon>Betaproteobacteria</taxon>
        <taxon>Burkholderiales</taxon>
        <taxon>Oxalobacteraceae</taxon>
        <taxon>Telluria group</taxon>
        <taxon>Duganella</taxon>
    </lineage>
</organism>
<dbReference type="AlphaFoldDB" id="A0A845HKG6"/>
<dbReference type="RefSeq" id="WP_161090555.1">
    <property type="nucleotide sequence ID" value="NZ_WWCV01000023.1"/>
</dbReference>
<dbReference type="EMBL" id="WWCV01000023">
    <property type="protein sequence ID" value="MYN17969.1"/>
    <property type="molecule type" value="Genomic_DNA"/>
</dbReference>
<dbReference type="SUPFAM" id="SSF49452">
    <property type="entry name" value="Starch-binding domain-like"/>
    <property type="match status" value="1"/>
</dbReference>
<protein>
    <submittedName>
        <fullName evidence="11">TonB-dependent receptor</fullName>
    </submittedName>
</protein>
<evidence type="ECO:0000256" key="8">
    <source>
        <dbReference type="ARBA" id="ARBA00023237"/>
    </source>
</evidence>
<evidence type="ECO:0000256" key="1">
    <source>
        <dbReference type="ARBA" id="ARBA00004571"/>
    </source>
</evidence>
<dbReference type="InterPro" id="IPR057601">
    <property type="entry name" value="Oar-like_b-barrel"/>
</dbReference>
<evidence type="ECO:0000259" key="9">
    <source>
        <dbReference type="Pfam" id="PF07715"/>
    </source>
</evidence>
<evidence type="ECO:0000313" key="11">
    <source>
        <dbReference type="EMBL" id="MYN17969.1"/>
    </source>
</evidence>